<dbReference type="PANTHER" id="PTHR42743">
    <property type="entry name" value="AMINO-ACID AMINOTRANSFERASE"/>
    <property type="match status" value="1"/>
</dbReference>
<gene>
    <name evidence="2" type="ORF">JMN32_07430</name>
</gene>
<evidence type="ECO:0000256" key="1">
    <source>
        <dbReference type="ARBA" id="ARBA00009320"/>
    </source>
</evidence>
<protein>
    <submittedName>
        <fullName evidence="2">Sulfotransferase family protein</fullName>
    </submittedName>
</protein>
<proteinExistence type="inferred from homology"/>
<organism evidence="2 3">
    <name type="scientific">Fulvivirga marina</name>
    <dbReference type="NCBI Taxonomy" id="2494733"/>
    <lineage>
        <taxon>Bacteria</taxon>
        <taxon>Pseudomonadati</taxon>
        <taxon>Bacteroidota</taxon>
        <taxon>Cytophagia</taxon>
        <taxon>Cytophagales</taxon>
        <taxon>Fulvivirgaceae</taxon>
        <taxon>Fulvivirga</taxon>
    </lineage>
</organism>
<dbReference type="Proteomes" id="UP000614216">
    <property type="component" value="Unassembled WGS sequence"/>
</dbReference>
<dbReference type="InterPro" id="IPR027417">
    <property type="entry name" value="P-loop_NTPase"/>
</dbReference>
<dbReference type="AlphaFoldDB" id="A0A937KDD6"/>
<accession>A0A937KDD6</accession>
<comment type="caution">
    <text evidence="2">The sequence shown here is derived from an EMBL/GenBank/DDBJ whole genome shotgun (WGS) entry which is preliminary data.</text>
</comment>
<comment type="similarity">
    <text evidence="1">Belongs to the class-IV pyridoxal-phosphate-dependent aminotransferase family.</text>
</comment>
<dbReference type="RefSeq" id="WP_202855678.1">
    <property type="nucleotide sequence ID" value="NZ_JAEUGD010000023.1"/>
</dbReference>
<sequence>MKILSLWSGPRNVSTALMYSFAQRPDTKVIDEPLYAHYLSRTIANHPGEQEVLNSMDHDGTRVLNDLQKYSTDRDILFLKSMGHHWVDLDEKLLDSMEHLFLIRDPKEMLPSLINQLEEPALRDTGLKVQKDLFQVLEKKGKKVPVIDAKHLLNDPQRILQKVCDALDIPFYPSMLKWEKGPRPEDGVWAKYWYHRVHQSEGFTPYESKKEPFPKRLKPLLDECEPYYKFLYQKALKI</sequence>
<reference evidence="2" key="1">
    <citation type="submission" date="2021-01" db="EMBL/GenBank/DDBJ databases">
        <title>Fulvivirga kasyanovii gen. nov., sp nov., a novel member of the phylum Bacteroidetes isolated from seawater in a mussel farm.</title>
        <authorList>
            <person name="Zhao L.-H."/>
            <person name="Wang Z.-J."/>
        </authorList>
    </citation>
    <scope>NUCLEOTIDE SEQUENCE</scope>
    <source>
        <strain evidence="2">29W222</strain>
    </source>
</reference>
<dbReference type="PANTHER" id="PTHR42743:SF11">
    <property type="entry name" value="AMINODEOXYCHORISMATE LYASE"/>
    <property type="match status" value="1"/>
</dbReference>
<evidence type="ECO:0000313" key="3">
    <source>
        <dbReference type="Proteomes" id="UP000614216"/>
    </source>
</evidence>
<evidence type="ECO:0000313" key="2">
    <source>
        <dbReference type="EMBL" id="MBL6446133.1"/>
    </source>
</evidence>
<keyword evidence="3" id="KW-1185">Reference proteome</keyword>
<dbReference type="GO" id="GO:0019752">
    <property type="term" value="P:carboxylic acid metabolic process"/>
    <property type="evidence" value="ECO:0007669"/>
    <property type="project" value="TreeGrafter"/>
</dbReference>
<dbReference type="EMBL" id="JAEUGD010000023">
    <property type="protein sequence ID" value="MBL6446133.1"/>
    <property type="molecule type" value="Genomic_DNA"/>
</dbReference>
<dbReference type="Pfam" id="PF19798">
    <property type="entry name" value="Sulfotransfer_5"/>
    <property type="match status" value="1"/>
</dbReference>
<dbReference type="InterPro" id="IPR050571">
    <property type="entry name" value="Class-IV_PLP-Dep_Aminotrnsfr"/>
</dbReference>
<name>A0A937KDD6_9BACT</name>
<dbReference type="Gene3D" id="3.40.50.300">
    <property type="entry name" value="P-loop containing nucleotide triphosphate hydrolases"/>
    <property type="match status" value="1"/>
</dbReference>
<dbReference type="SUPFAM" id="SSF52540">
    <property type="entry name" value="P-loop containing nucleoside triphosphate hydrolases"/>
    <property type="match status" value="1"/>
</dbReference>